<dbReference type="AlphaFoldDB" id="X1I464"/>
<feature type="region of interest" description="Disordered" evidence="1">
    <location>
        <begin position="1"/>
        <end position="41"/>
    </location>
</feature>
<accession>X1I464</accession>
<comment type="caution">
    <text evidence="2">The sequence shown here is derived from an EMBL/GenBank/DDBJ whole genome shotgun (WGS) entry which is preliminary data.</text>
</comment>
<dbReference type="EMBL" id="BARU01018875">
    <property type="protein sequence ID" value="GAH60889.1"/>
    <property type="molecule type" value="Genomic_DNA"/>
</dbReference>
<protein>
    <submittedName>
        <fullName evidence="2">Uncharacterized protein</fullName>
    </submittedName>
</protein>
<evidence type="ECO:0000256" key="1">
    <source>
        <dbReference type="SAM" id="MobiDB-lite"/>
    </source>
</evidence>
<reference evidence="2" key="1">
    <citation type="journal article" date="2014" name="Front. Microbiol.">
        <title>High frequency of phylogenetically diverse reductive dehalogenase-homologous genes in deep subseafloor sedimentary metagenomes.</title>
        <authorList>
            <person name="Kawai M."/>
            <person name="Futagami T."/>
            <person name="Toyoda A."/>
            <person name="Takaki Y."/>
            <person name="Nishi S."/>
            <person name="Hori S."/>
            <person name="Arai W."/>
            <person name="Tsubouchi T."/>
            <person name="Morono Y."/>
            <person name="Uchiyama I."/>
            <person name="Ito T."/>
            <person name="Fujiyama A."/>
            <person name="Inagaki F."/>
            <person name="Takami H."/>
        </authorList>
    </citation>
    <scope>NUCLEOTIDE SEQUENCE</scope>
    <source>
        <strain evidence="2">Expedition CK06-06</strain>
    </source>
</reference>
<feature type="compositionally biased region" description="Basic and acidic residues" evidence="1">
    <location>
        <begin position="32"/>
        <end position="41"/>
    </location>
</feature>
<evidence type="ECO:0000313" key="2">
    <source>
        <dbReference type="EMBL" id="GAH60889.1"/>
    </source>
</evidence>
<gene>
    <name evidence="2" type="ORF">S03H2_31150</name>
</gene>
<proteinExistence type="predicted"/>
<name>X1I464_9ZZZZ</name>
<feature type="compositionally biased region" description="Basic and acidic residues" evidence="1">
    <location>
        <begin position="1"/>
        <end position="10"/>
    </location>
</feature>
<feature type="non-terminal residue" evidence="2">
    <location>
        <position position="41"/>
    </location>
</feature>
<sequence length="41" mass="4608">MDAGATREWDLDQAGKGTEHNKRTRIFTSRPRAGDNTDFGK</sequence>
<organism evidence="2">
    <name type="scientific">marine sediment metagenome</name>
    <dbReference type="NCBI Taxonomy" id="412755"/>
    <lineage>
        <taxon>unclassified sequences</taxon>
        <taxon>metagenomes</taxon>
        <taxon>ecological metagenomes</taxon>
    </lineage>
</organism>